<keyword evidence="2" id="KW-1185">Reference proteome</keyword>
<proteinExistence type="predicted"/>
<name>A0A1H5WV15_9GAMM</name>
<dbReference type="AlphaFoldDB" id="A0A1H5WV15"/>
<gene>
    <name evidence="1" type="ORF">SAMN05444390_1011176</name>
</gene>
<dbReference type="EMBL" id="FNVQ01000001">
    <property type="protein sequence ID" value="SEG03332.1"/>
    <property type="molecule type" value="Genomic_DNA"/>
</dbReference>
<organism evidence="1 2">
    <name type="scientific">Marinobacterium lutimaris</name>
    <dbReference type="NCBI Taxonomy" id="568106"/>
    <lineage>
        <taxon>Bacteria</taxon>
        <taxon>Pseudomonadati</taxon>
        <taxon>Pseudomonadota</taxon>
        <taxon>Gammaproteobacteria</taxon>
        <taxon>Oceanospirillales</taxon>
        <taxon>Oceanospirillaceae</taxon>
        <taxon>Marinobacterium</taxon>
    </lineage>
</organism>
<evidence type="ECO:0000313" key="2">
    <source>
        <dbReference type="Proteomes" id="UP000236745"/>
    </source>
</evidence>
<accession>A0A1H5WV15</accession>
<sequence>MKKHTTDEQKLFYAVSITGWGAYVCFNEYAWINILDTEPYHDRYYICLHGSLVTATTKKVKTGQKVTVAVHPADFKEFNVDRYGVEPIGDMEITTMANDEGKKEKILVFRVSVPETSFNHIRAAMTGNHTATVSMTGTDLYYRKGQIFHLAFQSTSE</sequence>
<reference evidence="1 2" key="1">
    <citation type="submission" date="2016-10" db="EMBL/GenBank/DDBJ databases">
        <authorList>
            <person name="de Groot N.N."/>
        </authorList>
    </citation>
    <scope>NUCLEOTIDE SEQUENCE [LARGE SCALE GENOMIC DNA]</scope>
    <source>
        <strain evidence="1 2">DSM 22012</strain>
    </source>
</reference>
<dbReference type="Proteomes" id="UP000236745">
    <property type="component" value="Unassembled WGS sequence"/>
</dbReference>
<dbReference type="RefSeq" id="WP_104002099.1">
    <property type="nucleotide sequence ID" value="NZ_FNVQ01000001.1"/>
</dbReference>
<evidence type="ECO:0000313" key="1">
    <source>
        <dbReference type="EMBL" id="SEG03332.1"/>
    </source>
</evidence>
<protein>
    <submittedName>
        <fullName evidence="1">Uncharacterized protein</fullName>
    </submittedName>
</protein>